<comment type="similarity">
    <text evidence="2">Belongs to the bacterial solute-binding protein 8 family.</text>
</comment>
<evidence type="ECO:0000256" key="1">
    <source>
        <dbReference type="ARBA" id="ARBA00004196"/>
    </source>
</evidence>
<dbReference type="Proteomes" id="UP000651156">
    <property type="component" value="Unassembled WGS sequence"/>
</dbReference>
<comment type="caution">
    <text evidence="7">The sequence shown here is derived from an EMBL/GenBank/DDBJ whole genome shotgun (WGS) entry which is preliminary data.</text>
</comment>
<evidence type="ECO:0000256" key="5">
    <source>
        <dbReference type="SAM" id="Coils"/>
    </source>
</evidence>
<evidence type="ECO:0000256" key="2">
    <source>
        <dbReference type="ARBA" id="ARBA00008814"/>
    </source>
</evidence>
<evidence type="ECO:0000313" key="7">
    <source>
        <dbReference type="EMBL" id="MBE9190932.1"/>
    </source>
</evidence>
<dbReference type="EMBL" id="JADEWN010000024">
    <property type="protein sequence ID" value="MBE9190932.1"/>
    <property type="molecule type" value="Genomic_DNA"/>
</dbReference>
<protein>
    <submittedName>
        <fullName evidence="7">ABC transporter substrate-binding protein</fullName>
    </submittedName>
</protein>
<dbReference type="Pfam" id="PF01497">
    <property type="entry name" value="Peripla_BP_2"/>
    <property type="match status" value="1"/>
</dbReference>
<organism evidence="7 8">
    <name type="scientific">Gloeocapsopsis crepidinum LEGE 06123</name>
    <dbReference type="NCBI Taxonomy" id="588587"/>
    <lineage>
        <taxon>Bacteria</taxon>
        <taxon>Bacillati</taxon>
        <taxon>Cyanobacteriota</taxon>
        <taxon>Cyanophyceae</taxon>
        <taxon>Oscillatoriophycideae</taxon>
        <taxon>Chroococcales</taxon>
        <taxon>Chroococcaceae</taxon>
        <taxon>Gloeocapsopsis</taxon>
    </lineage>
</organism>
<dbReference type="PROSITE" id="PS50983">
    <property type="entry name" value="FE_B12_PBP"/>
    <property type="match status" value="1"/>
</dbReference>
<sequence>MLHNEEKVFRKAKLFLLFLAAVFVFSIAACNSKTLWLQPGRINSTTKQTEQSDSAQKSAATKIVSHALGQAEIPLHPQRILVLDGSYLLDPLLAIGIKPVGAATCPYCIKSDTLNQFVADIPLVGHWEQPSLEKILRLKPDLIVGHIWQKQYYSLLSTIAPTVMIDTDSGVDFKKNLKYLAEILDRSDRAEEILAEYNEQIQKFQQQLTEKLRTKTVSVLHLYGSNVAVYGSDFVPYGQIMLDAGIPLIPAYKNLKGYLELSLETLPDWDADILFVDILRKDDSENLKSLSFLKQPIWSTLKAVQNNQVYAVSWASTVVGPITANQFVDRLYGYFIDTP</sequence>
<accession>A0ABR9URL5</accession>
<dbReference type="PANTHER" id="PTHR30532:SF1">
    <property type="entry name" value="IRON(3+)-HYDROXAMATE-BINDING PROTEIN FHUD"/>
    <property type="match status" value="1"/>
</dbReference>
<keyword evidence="4" id="KW-0732">Signal</keyword>
<comment type="subcellular location">
    <subcellularLocation>
        <location evidence="1">Cell envelope</location>
    </subcellularLocation>
</comment>
<feature type="coiled-coil region" evidence="5">
    <location>
        <begin position="180"/>
        <end position="214"/>
    </location>
</feature>
<dbReference type="PANTHER" id="PTHR30532">
    <property type="entry name" value="IRON III DICITRATE-BINDING PERIPLASMIC PROTEIN"/>
    <property type="match status" value="1"/>
</dbReference>
<dbReference type="InterPro" id="IPR002491">
    <property type="entry name" value="ABC_transptr_periplasmic_BD"/>
</dbReference>
<keyword evidence="3" id="KW-0813">Transport</keyword>
<dbReference type="Gene3D" id="3.40.50.1980">
    <property type="entry name" value="Nitrogenase molybdenum iron protein domain"/>
    <property type="match status" value="2"/>
</dbReference>
<dbReference type="SUPFAM" id="SSF53807">
    <property type="entry name" value="Helical backbone' metal receptor"/>
    <property type="match status" value="1"/>
</dbReference>
<dbReference type="InterPro" id="IPR051313">
    <property type="entry name" value="Bact_iron-sidero_bind"/>
</dbReference>
<reference evidence="7 8" key="1">
    <citation type="submission" date="2020-10" db="EMBL/GenBank/DDBJ databases">
        <authorList>
            <person name="Castelo-Branco R."/>
            <person name="Eusebio N."/>
            <person name="Adriana R."/>
            <person name="Vieira A."/>
            <person name="Brugerolle De Fraissinette N."/>
            <person name="Rezende De Castro R."/>
            <person name="Schneider M.P."/>
            <person name="Vasconcelos V."/>
            <person name="Leao P.N."/>
        </authorList>
    </citation>
    <scope>NUCLEOTIDE SEQUENCE [LARGE SCALE GENOMIC DNA]</scope>
    <source>
        <strain evidence="7 8">LEGE 06123</strain>
    </source>
</reference>
<name>A0ABR9URL5_9CHRO</name>
<keyword evidence="8" id="KW-1185">Reference proteome</keyword>
<feature type="domain" description="Fe/B12 periplasmic-binding" evidence="6">
    <location>
        <begin position="80"/>
        <end position="339"/>
    </location>
</feature>
<dbReference type="RefSeq" id="WP_193932101.1">
    <property type="nucleotide sequence ID" value="NZ_CAWPMZ010000050.1"/>
</dbReference>
<dbReference type="CDD" id="cd01146">
    <property type="entry name" value="FhuD"/>
    <property type="match status" value="1"/>
</dbReference>
<evidence type="ECO:0000256" key="3">
    <source>
        <dbReference type="ARBA" id="ARBA00022448"/>
    </source>
</evidence>
<evidence type="ECO:0000256" key="4">
    <source>
        <dbReference type="ARBA" id="ARBA00022729"/>
    </source>
</evidence>
<evidence type="ECO:0000313" key="8">
    <source>
        <dbReference type="Proteomes" id="UP000651156"/>
    </source>
</evidence>
<proteinExistence type="inferred from homology"/>
<evidence type="ECO:0000259" key="6">
    <source>
        <dbReference type="PROSITE" id="PS50983"/>
    </source>
</evidence>
<keyword evidence="5" id="KW-0175">Coiled coil</keyword>
<dbReference type="PROSITE" id="PS51257">
    <property type="entry name" value="PROKAR_LIPOPROTEIN"/>
    <property type="match status" value="1"/>
</dbReference>
<gene>
    <name evidence="7" type="ORF">IQ230_11335</name>
</gene>